<feature type="domain" description="EAL" evidence="5">
    <location>
        <begin position="713"/>
        <end position="967"/>
    </location>
</feature>
<dbReference type="InterPro" id="IPR000160">
    <property type="entry name" value="GGDEF_dom"/>
</dbReference>
<evidence type="ECO:0000256" key="2">
    <source>
        <dbReference type="SAM" id="Phobius"/>
    </source>
</evidence>
<dbReference type="Gene3D" id="3.20.20.450">
    <property type="entry name" value="EAL domain"/>
    <property type="match status" value="1"/>
</dbReference>
<keyword evidence="2" id="KW-1133">Transmembrane helix</keyword>
<dbReference type="InterPro" id="IPR043128">
    <property type="entry name" value="Rev_trsase/Diguanyl_cyclase"/>
</dbReference>
<evidence type="ECO:0000259" key="3">
    <source>
        <dbReference type="PROSITE" id="PS50112"/>
    </source>
</evidence>
<evidence type="ECO:0000259" key="6">
    <source>
        <dbReference type="PROSITE" id="PS50887"/>
    </source>
</evidence>
<dbReference type="InterPro" id="IPR000700">
    <property type="entry name" value="PAS-assoc_C"/>
</dbReference>
<dbReference type="CDD" id="cd00130">
    <property type="entry name" value="PAS"/>
    <property type="match status" value="2"/>
</dbReference>
<dbReference type="InterPro" id="IPR001633">
    <property type="entry name" value="EAL_dom"/>
</dbReference>
<dbReference type="CDD" id="cd01948">
    <property type="entry name" value="EAL"/>
    <property type="match status" value="1"/>
</dbReference>
<dbReference type="Gene3D" id="3.30.450.20">
    <property type="entry name" value="PAS domain"/>
    <property type="match status" value="2"/>
</dbReference>
<dbReference type="Gene3D" id="3.30.70.270">
    <property type="match status" value="1"/>
</dbReference>
<dbReference type="NCBIfam" id="TIGR00254">
    <property type="entry name" value="GGDEF"/>
    <property type="match status" value="1"/>
</dbReference>
<dbReference type="SUPFAM" id="SSF141868">
    <property type="entry name" value="EAL domain-like"/>
    <property type="match status" value="1"/>
</dbReference>
<dbReference type="PROSITE" id="PS50112">
    <property type="entry name" value="PAS"/>
    <property type="match status" value="1"/>
</dbReference>
<dbReference type="PROSITE" id="PS50883">
    <property type="entry name" value="EAL"/>
    <property type="match status" value="1"/>
</dbReference>
<dbReference type="InterPro" id="IPR001610">
    <property type="entry name" value="PAC"/>
</dbReference>
<dbReference type="Pfam" id="PF00990">
    <property type="entry name" value="GGDEF"/>
    <property type="match status" value="1"/>
</dbReference>
<dbReference type="InterPro" id="IPR013655">
    <property type="entry name" value="PAS_fold_3"/>
</dbReference>
<keyword evidence="2" id="KW-0472">Membrane</keyword>
<evidence type="ECO:0000259" key="4">
    <source>
        <dbReference type="PROSITE" id="PS50113"/>
    </source>
</evidence>
<dbReference type="InterPro" id="IPR029787">
    <property type="entry name" value="Nucleotide_cyclase"/>
</dbReference>
<dbReference type="Pfam" id="PF08447">
    <property type="entry name" value="PAS_3"/>
    <property type="match status" value="1"/>
</dbReference>
<gene>
    <name evidence="7" type="ORF">ACFOEK_17320</name>
</gene>
<dbReference type="Pfam" id="PF13426">
    <property type="entry name" value="PAS_9"/>
    <property type="match status" value="1"/>
</dbReference>
<comment type="caution">
    <text evidence="7">The sequence shown here is derived from an EMBL/GenBank/DDBJ whole genome shotgun (WGS) entry which is preliminary data.</text>
</comment>
<dbReference type="PROSITE" id="PS50887">
    <property type="entry name" value="GGDEF"/>
    <property type="match status" value="1"/>
</dbReference>
<dbReference type="InterPro" id="IPR035919">
    <property type="entry name" value="EAL_sf"/>
</dbReference>
<feature type="domain" description="PAS" evidence="3">
    <location>
        <begin position="421"/>
        <end position="462"/>
    </location>
</feature>
<evidence type="ECO:0000259" key="5">
    <source>
        <dbReference type="PROSITE" id="PS50883"/>
    </source>
</evidence>
<dbReference type="RefSeq" id="WP_386722726.1">
    <property type="nucleotide sequence ID" value="NZ_JBHRSZ010000007.1"/>
</dbReference>
<sequence>MQSLNQATTAPVNDVSQPDEAPSGESQLLKAQLKRLAVESKAFYTLSLLASLVVVVTFWHHLPPAVTIGWLVLQCCLPLGQLGFYSFIANNRQVAMRTKSILATLGSALSGLAWGGMFFAINPTSTNDQALLFSLIASLAVYSTAAFSAYMPAFIGFAVAILAAPFIHLVNIQDFAHSNLIFVAGLFSVFVFYSAVRINRSTVIALKYRADKEALINNLTHAMTQSDELNQELIQEVQQRVAAELKLKRAHEQLEQTVDHRTQELQQTNHLLEQEMSLHKNTTKELLDSQNRLSKSMEVSQLGLWEWDLENDCIYHSHFHKLFGSSNTTTNQFLKHLKANTHHEDFRAARKALIEHMRGNTEQYLVRYRIRQPDGGWLWFEDSGQAVEWNEKGRATRILGTRREVTREMEHTEKLRLGNIVFQNTTEAIAILDQNFRFMTVNNSFITMTGYELNEVIGKTSVDLDDSVEKLETLKAIGRELAHNDFWQGEITDYRKSGSAYPMWLKINLVRDKSGLPSHYICLLSDLTARKEIDRKLRYLTHYDKLTGLVNRDLFLDRLHASMQHSHRTERPLALFLINLDRFKLINDTFGHNAGDKVLRTAAERLSQIFSDADTVSRYNSDEFAIAIEYSDDLRAIQTKARKAIEVLNLPVNISDKDLILSASIGISITPNHTKDMHTLMNQAELARNQAKGMGGNVFYLYSEHLNDSSAERLHLENELHNALVKQQFEVFYQPKQNLKDNCIESAEALIRWNHPEHGLIPPAKFIPLAEQTGLINKIGEFVLRTACQQARWWSLKGFGDLKVSVNLSAQQLKADGFMALLKQILKETNLEADRLILEITESLLMDDVETTISQLQDIRDLGVGLSIDDFGTGYSSLSYLKRFPIDILKIDQSFIREINTNQDDAAITKAIIAMAHSLDLRVIAEGVETIESREFLRDQNCDLIQGYLVSRPLTNDQMQTMLANFAA</sequence>
<feature type="transmembrane region" description="Helical" evidence="2">
    <location>
        <begin position="42"/>
        <end position="62"/>
    </location>
</feature>
<keyword evidence="2" id="KW-0812">Transmembrane</keyword>
<dbReference type="PANTHER" id="PTHR44757">
    <property type="entry name" value="DIGUANYLATE CYCLASE DGCP"/>
    <property type="match status" value="1"/>
</dbReference>
<dbReference type="Pfam" id="PF00563">
    <property type="entry name" value="EAL"/>
    <property type="match status" value="1"/>
</dbReference>
<accession>A0ABV7HN90</accession>
<dbReference type="InterPro" id="IPR000014">
    <property type="entry name" value="PAS"/>
</dbReference>
<feature type="region of interest" description="Disordered" evidence="1">
    <location>
        <begin position="1"/>
        <end position="23"/>
    </location>
</feature>
<feature type="domain" description="PAC" evidence="4">
    <location>
        <begin position="487"/>
        <end position="539"/>
    </location>
</feature>
<evidence type="ECO:0000313" key="7">
    <source>
        <dbReference type="EMBL" id="MFC3152802.1"/>
    </source>
</evidence>
<keyword evidence="8" id="KW-1185">Reference proteome</keyword>
<name>A0ABV7HN90_9GAMM</name>
<dbReference type="EMBL" id="JBHRSZ010000007">
    <property type="protein sequence ID" value="MFC3152802.1"/>
    <property type="molecule type" value="Genomic_DNA"/>
</dbReference>
<evidence type="ECO:0000256" key="1">
    <source>
        <dbReference type="SAM" id="MobiDB-lite"/>
    </source>
</evidence>
<dbReference type="PANTHER" id="PTHR44757:SF2">
    <property type="entry name" value="BIOFILM ARCHITECTURE MAINTENANCE PROTEIN MBAA"/>
    <property type="match status" value="1"/>
</dbReference>
<feature type="compositionally biased region" description="Polar residues" evidence="1">
    <location>
        <begin position="1"/>
        <end position="16"/>
    </location>
</feature>
<feature type="domain" description="GGDEF" evidence="6">
    <location>
        <begin position="571"/>
        <end position="704"/>
    </location>
</feature>
<feature type="transmembrane region" description="Helical" evidence="2">
    <location>
        <begin position="141"/>
        <end position="167"/>
    </location>
</feature>
<evidence type="ECO:0000313" key="8">
    <source>
        <dbReference type="Proteomes" id="UP001595476"/>
    </source>
</evidence>
<feature type="transmembrane region" description="Helical" evidence="2">
    <location>
        <begin position="179"/>
        <end position="196"/>
    </location>
</feature>
<dbReference type="SUPFAM" id="SSF55073">
    <property type="entry name" value="Nucleotide cyclase"/>
    <property type="match status" value="1"/>
</dbReference>
<feature type="transmembrane region" description="Helical" evidence="2">
    <location>
        <begin position="100"/>
        <end position="121"/>
    </location>
</feature>
<dbReference type="SUPFAM" id="SSF55785">
    <property type="entry name" value="PYP-like sensor domain (PAS domain)"/>
    <property type="match status" value="2"/>
</dbReference>
<feature type="transmembrane region" description="Helical" evidence="2">
    <location>
        <begin position="68"/>
        <end position="88"/>
    </location>
</feature>
<dbReference type="InterPro" id="IPR035965">
    <property type="entry name" value="PAS-like_dom_sf"/>
</dbReference>
<dbReference type="Proteomes" id="UP001595476">
    <property type="component" value="Unassembled WGS sequence"/>
</dbReference>
<dbReference type="SMART" id="SM00267">
    <property type="entry name" value="GGDEF"/>
    <property type="match status" value="1"/>
</dbReference>
<proteinExistence type="predicted"/>
<reference evidence="8" key="1">
    <citation type="journal article" date="2019" name="Int. J. Syst. Evol. Microbiol.">
        <title>The Global Catalogue of Microorganisms (GCM) 10K type strain sequencing project: providing services to taxonomists for standard genome sequencing and annotation.</title>
        <authorList>
            <consortium name="The Broad Institute Genomics Platform"/>
            <consortium name="The Broad Institute Genome Sequencing Center for Infectious Disease"/>
            <person name="Wu L."/>
            <person name="Ma J."/>
        </authorList>
    </citation>
    <scope>NUCLEOTIDE SEQUENCE [LARGE SCALE GENOMIC DNA]</scope>
    <source>
        <strain evidence="8">KCTC 52438</strain>
    </source>
</reference>
<dbReference type="SMART" id="SM00086">
    <property type="entry name" value="PAC"/>
    <property type="match status" value="2"/>
</dbReference>
<dbReference type="InterPro" id="IPR052155">
    <property type="entry name" value="Biofilm_reg_signaling"/>
</dbReference>
<dbReference type="SMART" id="SM00052">
    <property type="entry name" value="EAL"/>
    <property type="match status" value="1"/>
</dbReference>
<dbReference type="NCBIfam" id="TIGR00229">
    <property type="entry name" value="sensory_box"/>
    <property type="match status" value="1"/>
</dbReference>
<dbReference type="CDD" id="cd01949">
    <property type="entry name" value="GGDEF"/>
    <property type="match status" value="1"/>
</dbReference>
<feature type="domain" description="PAC" evidence="4">
    <location>
        <begin position="364"/>
        <end position="417"/>
    </location>
</feature>
<organism evidence="7 8">
    <name type="scientific">Litoribrevibacter euphylliae</name>
    <dbReference type="NCBI Taxonomy" id="1834034"/>
    <lineage>
        <taxon>Bacteria</taxon>
        <taxon>Pseudomonadati</taxon>
        <taxon>Pseudomonadota</taxon>
        <taxon>Gammaproteobacteria</taxon>
        <taxon>Oceanospirillales</taxon>
        <taxon>Oceanospirillaceae</taxon>
        <taxon>Litoribrevibacter</taxon>
    </lineage>
</organism>
<protein>
    <submittedName>
        <fullName evidence="7">EAL domain-containing protein</fullName>
    </submittedName>
</protein>
<dbReference type="PROSITE" id="PS50113">
    <property type="entry name" value="PAC"/>
    <property type="match status" value="2"/>
</dbReference>